<dbReference type="PANTHER" id="PTHR36151">
    <property type="entry name" value="BLR2777 PROTEIN"/>
    <property type="match status" value="1"/>
</dbReference>
<dbReference type="GO" id="GO:0016491">
    <property type="term" value="F:oxidoreductase activity"/>
    <property type="evidence" value="ECO:0007669"/>
    <property type="project" value="InterPro"/>
</dbReference>
<evidence type="ECO:0000259" key="1">
    <source>
        <dbReference type="Pfam" id="PF09995"/>
    </source>
</evidence>
<organism evidence="2 3">
    <name type="scientific">Spongiibacter pelagi</name>
    <dbReference type="NCBI Taxonomy" id="2760804"/>
    <lineage>
        <taxon>Bacteria</taxon>
        <taxon>Pseudomonadati</taxon>
        <taxon>Pseudomonadota</taxon>
        <taxon>Gammaproteobacteria</taxon>
        <taxon>Cellvibrionales</taxon>
        <taxon>Spongiibacteraceae</taxon>
        <taxon>Spongiibacter</taxon>
    </lineage>
</organism>
<proteinExistence type="predicted"/>
<evidence type="ECO:0000313" key="3">
    <source>
        <dbReference type="Proteomes" id="UP000610558"/>
    </source>
</evidence>
<dbReference type="InterPro" id="IPR018713">
    <property type="entry name" value="MPAB/Lcp_cat_dom"/>
</dbReference>
<dbReference type="PANTHER" id="PTHR36151:SF3">
    <property type="entry name" value="ER-BOUND OXYGENASE MPAB_MPAB'_RUBBER OXYGENASE CATALYTIC DOMAIN-CONTAINING PROTEIN"/>
    <property type="match status" value="1"/>
</dbReference>
<protein>
    <submittedName>
        <fullName evidence="2">DUF2236 domain-containing protein</fullName>
    </submittedName>
</protein>
<feature type="domain" description="ER-bound oxygenase mpaB/mpaB'/Rubber oxygenase catalytic" evidence="1">
    <location>
        <begin position="31"/>
        <end position="252"/>
    </location>
</feature>
<accession>A0A927C1Z6</accession>
<gene>
    <name evidence="2" type="ORF">IB286_09640</name>
</gene>
<dbReference type="Pfam" id="PF09995">
    <property type="entry name" value="MPAB_Lcp_cat"/>
    <property type="match status" value="1"/>
</dbReference>
<dbReference type="RefSeq" id="WP_190764899.1">
    <property type="nucleotide sequence ID" value="NZ_JACXLD010000004.1"/>
</dbReference>
<dbReference type="AlphaFoldDB" id="A0A927C1Z6"/>
<sequence length="312" mass="34366">MSELTSYLGWKIDFTEPAGEPSFLEPDSIRWRIMKNPITFGIGGICAVLLEFADPRIRSGVWDHSTYKKDPVGRSMRTAMAASISSFGPASVAKSVISRVNKMHANVQGETPDGVAYKALDVELLDWVLATAEYGFHAAYNSFVSPLSQEESDQYYREGHEVGALYGVKQRAESEAGFYKMMEALEPGFEPHAIVKEFLDIVIYSEGRKAPTFMRKWIACAAIDILPTSVRQVLELGPEYDLSRTGRLFVKLIAKLGDKIPNKNSPAAQASIRLGLPANYPWLSQKKQKALVDQLRANGVATSNAALLDAAS</sequence>
<evidence type="ECO:0000313" key="2">
    <source>
        <dbReference type="EMBL" id="MBD2859269.1"/>
    </source>
</evidence>
<dbReference type="Proteomes" id="UP000610558">
    <property type="component" value="Unassembled WGS sequence"/>
</dbReference>
<name>A0A927C1Z6_9GAMM</name>
<reference evidence="2" key="1">
    <citation type="submission" date="2020-09" db="EMBL/GenBank/DDBJ databases">
        <authorList>
            <person name="Yoon J.-W."/>
        </authorList>
    </citation>
    <scope>NUCLEOTIDE SEQUENCE</scope>
    <source>
        <strain evidence="2">KMU-158</strain>
    </source>
</reference>
<keyword evidence="3" id="KW-1185">Reference proteome</keyword>
<dbReference type="EMBL" id="JACXLD010000004">
    <property type="protein sequence ID" value="MBD2859269.1"/>
    <property type="molecule type" value="Genomic_DNA"/>
</dbReference>
<comment type="caution">
    <text evidence="2">The sequence shown here is derived from an EMBL/GenBank/DDBJ whole genome shotgun (WGS) entry which is preliminary data.</text>
</comment>